<keyword evidence="5" id="KW-1185">Reference proteome</keyword>
<dbReference type="EMBL" id="CASHTH010002792">
    <property type="protein sequence ID" value="CAI8035304.1"/>
    <property type="molecule type" value="Genomic_DNA"/>
</dbReference>
<feature type="domain" description="DUF5648" evidence="3">
    <location>
        <begin position="48"/>
        <end position="121"/>
    </location>
</feature>
<protein>
    <recommendedName>
        <fullName evidence="3">DUF5648 domain-containing protein</fullName>
    </recommendedName>
</protein>
<dbReference type="AlphaFoldDB" id="A0AA35WWE8"/>
<feature type="compositionally biased region" description="Pro residues" evidence="1">
    <location>
        <begin position="29"/>
        <end position="47"/>
    </location>
</feature>
<feature type="signal peptide" evidence="2">
    <location>
        <begin position="1"/>
        <end position="20"/>
    </location>
</feature>
<evidence type="ECO:0000313" key="5">
    <source>
        <dbReference type="Proteomes" id="UP001174909"/>
    </source>
</evidence>
<dbReference type="Proteomes" id="UP001174909">
    <property type="component" value="Unassembled WGS sequence"/>
</dbReference>
<feature type="region of interest" description="Disordered" evidence="1">
    <location>
        <begin position="27"/>
        <end position="48"/>
    </location>
</feature>
<keyword evidence="2" id="KW-0732">Signal</keyword>
<comment type="caution">
    <text evidence="4">The sequence shown here is derived from an EMBL/GenBank/DDBJ whole genome shotgun (WGS) entry which is preliminary data.</text>
</comment>
<sequence>MMGIFILVFLLSLTLYDAEGSCWRRAPGGPAPPTGSPPPATPAPPPSACQKVPLHRYWNPRWIDHFYTINPNNQELAKHSFRHELIQGYVYKNRCKGSVPLYRYLSPRGLDHFYTTNPNEIGTTVPGRMGKHGYKSEGHEGYCMPRKVPGTVPLYRYWKAHQADHFYTTNIREIGTATPGRVGKHGYKSEGITCYIFPKP</sequence>
<organism evidence="4 5">
    <name type="scientific">Geodia barretti</name>
    <name type="common">Barrett's horny sponge</name>
    <dbReference type="NCBI Taxonomy" id="519541"/>
    <lineage>
        <taxon>Eukaryota</taxon>
        <taxon>Metazoa</taxon>
        <taxon>Porifera</taxon>
        <taxon>Demospongiae</taxon>
        <taxon>Heteroscleromorpha</taxon>
        <taxon>Tetractinellida</taxon>
        <taxon>Astrophorina</taxon>
        <taxon>Geodiidae</taxon>
        <taxon>Geodia</taxon>
    </lineage>
</organism>
<dbReference type="Pfam" id="PF18885">
    <property type="entry name" value="DUF5648"/>
    <property type="match status" value="1"/>
</dbReference>
<reference evidence="4" key="1">
    <citation type="submission" date="2023-03" db="EMBL/GenBank/DDBJ databases">
        <authorList>
            <person name="Steffen K."/>
            <person name="Cardenas P."/>
        </authorList>
    </citation>
    <scope>NUCLEOTIDE SEQUENCE</scope>
</reference>
<evidence type="ECO:0000256" key="2">
    <source>
        <dbReference type="SAM" id="SignalP"/>
    </source>
</evidence>
<accession>A0AA35WWE8</accession>
<evidence type="ECO:0000259" key="3">
    <source>
        <dbReference type="Pfam" id="PF18885"/>
    </source>
</evidence>
<gene>
    <name evidence="4" type="ORF">GBAR_LOCUS19830</name>
</gene>
<proteinExistence type="predicted"/>
<evidence type="ECO:0000313" key="4">
    <source>
        <dbReference type="EMBL" id="CAI8035304.1"/>
    </source>
</evidence>
<name>A0AA35WWE8_GEOBA</name>
<feature type="chain" id="PRO_5041258693" description="DUF5648 domain-containing protein" evidence="2">
    <location>
        <begin position="21"/>
        <end position="200"/>
    </location>
</feature>
<evidence type="ECO:0000256" key="1">
    <source>
        <dbReference type="SAM" id="MobiDB-lite"/>
    </source>
</evidence>
<dbReference type="InterPro" id="IPR043708">
    <property type="entry name" value="DUF5648"/>
</dbReference>